<sequence length="168" mass="18635">MTSLSRRRLLAAASVLLAGGLATGCGFRLRGPQPLAFSTIHLGISENNELGALLARRIRASGATEVVADPAQAEARLQILRNASLREILSLTGAGKVREYQLTRELGFQLLDNQGNALIPPTMLTAQRDYTFQDERILAKEQEEELLQRDMQEELVRQLMRRLAAVRQ</sequence>
<dbReference type="Pfam" id="PF04390">
    <property type="entry name" value="LptE"/>
    <property type="match status" value="1"/>
</dbReference>
<dbReference type="GO" id="GO:0015920">
    <property type="term" value="P:lipopolysaccharide transport"/>
    <property type="evidence" value="ECO:0007669"/>
    <property type="project" value="TreeGrafter"/>
</dbReference>
<keyword evidence="2 6" id="KW-0472">Membrane</keyword>
<evidence type="ECO:0000256" key="6">
    <source>
        <dbReference type="HAMAP-Rule" id="MF_01186"/>
    </source>
</evidence>
<evidence type="ECO:0000313" key="8">
    <source>
        <dbReference type="Proteomes" id="UP000307956"/>
    </source>
</evidence>
<name>A0A4S4APG8_9RHOO</name>
<dbReference type="InterPro" id="IPR006311">
    <property type="entry name" value="TAT_signal"/>
</dbReference>
<evidence type="ECO:0000313" key="7">
    <source>
        <dbReference type="EMBL" id="THF61576.1"/>
    </source>
</evidence>
<comment type="caution">
    <text evidence="7">The sequence shown here is derived from an EMBL/GenBank/DDBJ whole genome shotgun (WGS) entry which is preliminary data.</text>
</comment>
<evidence type="ECO:0000256" key="2">
    <source>
        <dbReference type="ARBA" id="ARBA00023136"/>
    </source>
</evidence>
<comment type="subcellular location">
    <subcellularLocation>
        <location evidence="6">Cell outer membrane</location>
        <topology evidence="6">Lipid-anchor</topology>
    </subcellularLocation>
</comment>
<dbReference type="GO" id="GO:0043165">
    <property type="term" value="P:Gram-negative-bacterium-type cell outer membrane assembly"/>
    <property type="evidence" value="ECO:0007669"/>
    <property type="project" value="UniProtKB-UniRule"/>
</dbReference>
<keyword evidence="3 6" id="KW-0564">Palmitate</keyword>
<dbReference type="GO" id="GO:0009279">
    <property type="term" value="C:cell outer membrane"/>
    <property type="evidence" value="ECO:0007669"/>
    <property type="project" value="UniProtKB-SubCell"/>
</dbReference>
<dbReference type="Gene3D" id="3.30.160.150">
    <property type="entry name" value="Lipoprotein like domain"/>
    <property type="match status" value="1"/>
</dbReference>
<dbReference type="Proteomes" id="UP000307956">
    <property type="component" value="Unassembled WGS sequence"/>
</dbReference>
<keyword evidence="8" id="KW-1185">Reference proteome</keyword>
<dbReference type="PANTHER" id="PTHR38098">
    <property type="entry name" value="LPS-ASSEMBLY LIPOPROTEIN LPTE"/>
    <property type="match status" value="1"/>
</dbReference>
<reference evidence="7 8" key="1">
    <citation type="submission" date="2019-04" db="EMBL/GenBank/DDBJ databases">
        <title>Azoarcus rhizosphaerae sp. nov. isolated from rhizosphere of Ficus religiosa.</title>
        <authorList>
            <person name="Lin S.-Y."/>
            <person name="Hameed A."/>
            <person name="Hsu Y.-H."/>
            <person name="Young C.-C."/>
        </authorList>
    </citation>
    <scope>NUCLEOTIDE SEQUENCE [LARGE SCALE GENOMIC DNA]</scope>
    <source>
        <strain evidence="7 8">CC-YHH848</strain>
    </source>
</reference>
<organism evidence="7 8">
    <name type="scientific">Pseudothauera rhizosphaerae</name>
    <dbReference type="NCBI Taxonomy" id="2565932"/>
    <lineage>
        <taxon>Bacteria</taxon>
        <taxon>Pseudomonadati</taxon>
        <taxon>Pseudomonadota</taxon>
        <taxon>Betaproteobacteria</taxon>
        <taxon>Rhodocyclales</taxon>
        <taxon>Zoogloeaceae</taxon>
        <taxon>Pseudothauera</taxon>
    </lineage>
</organism>
<gene>
    <name evidence="6" type="primary">lptE</name>
    <name evidence="7" type="ORF">E6O51_08960</name>
</gene>
<dbReference type="InterPro" id="IPR007485">
    <property type="entry name" value="LPS_assembly_LptE"/>
</dbReference>
<dbReference type="OrthoDB" id="5298094at2"/>
<dbReference type="HAMAP" id="MF_01186">
    <property type="entry name" value="LPS_assembly_LptE"/>
    <property type="match status" value="1"/>
</dbReference>
<evidence type="ECO:0000256" key="3">
    <source>
        <dbReference type="ARBA" id="ARBA00023139"/>
    </source>
</evidence>
<dbReference type="PROSITE" id="PS51257">
    <property type="entry name" value="PROKAR_LIPOPROTEIN"/>
    <property type="match status" value="1"/>
</dbReference>
<comment type="subunit">
    <text evidence="6">Component of the lipopolysaccharide transport and assembly complex. Interacts with LptD.</text>
</comment>
<dbReference type="GO" id="GO:1990351">
    <property type="term" value="C:transporter complex"/>
    <property type="evidence" value="ECO:0007669"/>
    <property type="project" value="TreeGrafter"/>
</dbReference>
<protein>
    <recommendedName>
        <fullName evidence="6">LPS-assembly lipoprotein LptE</fullName>
    </recommendedName>
</protein>
<dbReference type="AlphaFoldDB" id="A0A4S4APG8"/>
<dbReference type="PROSITE" id="PS51318">
    <property type="entry name" value="TAT"/>
    <property type="match status" value="1"/>
</dbReference>
<evidence type="ECO:0000256" key="5">
    <source>
        <dbReference type="ARBA" id="ARBA00023288"/>
    </source>
</evidence>
<comment type="similarity">
    <text evidence="6">Belongs to the LptE lipoprotein family.</text>
</comment>
<dbReference type="PANTHER" id="PTHR38098:SF1">
    <property type="entry name" value="LPS-ASSEMBLY LIPOPROTEIN LPTE"/>
    <property type="match status" value="1"/>
</dbReference>
<evidence type="ECO:0000256" key="1">
    <source>
        <dbReference type="ARBA" id="ARBA00022729"/>
    </source>
</evidence>
<dbReference type="RefSeq" id="WP_136384650.1">
    <property type="nucleotide sequence ID" value="NZ_SSOD01000006.1"/>
</dbReference>
<evidence type="ECO:0000256" key="4">
    <source>
        <dbReference type="ARBA" id="ARBA00023237"/>
    </source>
</evidence>
<accession>A0A4S4APG8</accession>
<comment type="function">
    <text evidence="6">Together with LptD, is involved in the assembly of lipopolysaccharide (LPS) at the surface of the outer membrane. Required for the proper assembly of LptD. Binds LPS and may serve as the LPS recognition site at the outer membrane.</text>
</comment>
<keyword evidence="1 6" id="KW-0732">Signal</keyword>
<proteinExistence type="inferred from homology"/>
<keyword evidence="4 6" id="KW-0998">Cell outer membrane</keyword>
<dbReference type="GO" id="GO:0001530">
    <property type="term" value="F:lipopolysaccharide binding"/>
    <property type="evidence" value="ECO:0007669"/>
    <property type="project" value="TreeGrafter"/>
</dbReference>
<keyword evidence="5 6" id="KW-0449">Lipoprotein</keyword>
<dbReference type="EMBL" id="SSOD01000006">
    <property type="protein sequence ID" value="THF61576.1"/>
    <property type="molecule type" value="Genomic_DNA"/>
</dbReference>